<dbReference type="AlphaFoldDB" id="A0A1L7JMY3"/>
<protein>
    <submittedName>
        <fullName evidence="1">Uncharacterized protein</fullName>
    </submittedName>
</protein>
<reference evidence="1" key="1">
    <citation type="submission" date="2016-05" db="EMBL/GenBank/DDBJ databases">
        <authorList>
            <person name="Lavstsen T."/>
            <person name="Jespersen J.S."/>
        </authorList>
    </citation>
    <scope>NUCLEOTIDE SEQUENCE</scope>
    <source>
        <strain evidence="1">CDC69096</strain>
        <plasmid evidence="1">pNPD8_2</plasmid>
    </source>
</reference>
<sequence>MVIKDKEAISKDKEELFKYLRHRDYLSILKQYDTNKAVSGRAKSIHSNNFYHYLLEKINLHIY</sequence>
<dbReference type="RefSeq" id="WP_236893348.1">
    <property type="nucleotide sequence ID" value="NZ_CP015702.1"/>
</dbReference>
<evidence type="ECO:0000313" key="1">
    <source>
        <dbReference type="EMBL" id="APU86942.1"/>
    </source>
</evidence>
<accession>A0A1L7JMY3</accession>
<geneLocation type="plasmid" evidence="1">
    <name>pNPD8_2</name>
</geneLocation>
<name>A0A1L7JMY3_CLOBO</name>
<keyword evidence="1" id="KW-0614">Plasmid</keyword>
<organism evidence="1">
    <name type="scientific">Clostridium botulinum</name>
    <dbReference type="NCBI Taxonomy" id="1491"/>
    <lineage>
        <taxon>Bacteria</taxon>
        <taxon>Bacillati</taxon>
        <taxon>Bacillota</taxon>
        <taxon>Clostridia</taxon>
        <taxon>Eubacteriales</taxon>
        <taxon>Clostridiaceae</taxon>
        <taxon>Clostridium</taxon>
    </lineage>
</organism>
<proteinExistence type="predicted"/>
<gene>
    <name evidence="1" type="ORF">NPD8_3847</name>
</gene>
<dbReference type="EMBL" id="CP015702">
    <property type="protein sequence ID" value="APU86942.1"/>
    <property type="molecule type" value="Genomic_DNA"/>
</dbReference>